<gene>
    <name evidence="1" type="ORF">Tco_1043753</name>
</gene>
<sequence>MEIKLNERSIEITQDSIGEMPGIRNEGVDIMEEEDANYEEMVKNWVDQFEEGKDITPSAVKFLIRKSKVADMNFKLNFIVLFTSLMGSLNVGRKRPPTSFWTAELLKEREYEEIKAGGIGNGELQGPFVAKEGDPMPEDEDGFLWKLNKYVENIRDKRNWFERTFAAADEVFRGNTLIANVYQHYREALNYKAGSIKGKSCSKLSGDNNEEPHEVSTVQIAGDTTSKDYDSPVFAMGQATQKEVFTMVDKVVDEFQNSNKQNYSEGPSFSLGVTQDFEMVLSLKSPDTHTHALGSAHNVESVEAVSLSMCKLVLKGEDLGNARGKRKYTKSQVARSLFRSRVTDINAAEFKEEKNVETYLLKKMGIDQSVELIMYDSEVLFETAIETIASSQQMESLVNGENIDDGVVDAWCEFLNSLESLRAENSMSRFFLPTFTVLVIENKNECEHDKKLFGIEAKANESVTKFLLDVEKVNERGGRKSIKKEVDLVFIPVSNYGHKFLICFNMKYPAVNLIDSKNNLTKDGDIKSMVVTNTNDMVVATLLQKGNVMRKWECGLEAEGRKQNTQLGRLRKWYAVKLLLSECNLHRDSICAQLDDIEVANVPG</sequence>
<evidence type="ECO:0000313" key="2">
    <source>
        <dbReference type="Proteomes" id="UP001151760"/>
    </source>
</evidence>
<organism evidence="1 2">
    <name type="scientific">Tanacetum coccineum</name>
    <dbReference type="NCBI Taxonomy" id="301880"/>
    <lineage>
        <taxon>Eukaryota</taxon>
        <taxon>Viridiplantae</taxon>
        <taxon>Streptophyta</taxon>
        <taxon>Embryophyta</taxon>
        <taxon>Tracheophyta</taxon>
        <taxon>Spermatophyta</taxon>
        <taxon>Magnoliopsida</taxon>
        <taxon>eudicotyledons</taxon>
        <taxon>Gunneridae</taxon>
        <taxon>Pentapetalae</taxon>
        <taxon>asterids</taxon>
        <taxon>campanulids</taxon>
        <taxon>Asterales</taxon>
        <taxon>Asteraceae</taxon>
        <taxon>Asteroideae</taxon>
        <taxon>Anthemideae</taxon>
        <taxon>Anthemidinae</taxon>
        <taxon>Tanacetum</taxon>
    </lineage>
</organism>
<dbReference type="InterPro" id="IPR038765">
    <property type="entry name" value="Papain-like_cys_pep_sf"/>
</dbReference>
<dbReference type="Proteomes" id="UP001151760">
    <property type="component" value="Unassembled WGS sequence"/>
</dbReference>
<evidence type="ECO:0000313" key="1">
    <source>
        <dbReference type="EMBL" id="GJT77028.1"/>
    </source>
</evidence>
<name>A0ABQ5GNB5_9ASTR</name>
<proteinExistence type="predicted"/>
<dbReference type="EMBL" id="BQNB010018675">
    <property type="protein sequence ID" value="GJT77028.1"/>
    <property type="molecule type" value="Genomic_DNA"/>
</dbReference>
<dbReference type="Gene3D" id="3.40.395.10">
    <property type="entry name" value="Adenoviral Proteinase, Chain A"/>
    <property type="match status" value="1"/>
</dbReference>
<reference evidence="1" key="1">
    <citation type="journal article" date="2022" name="Int. J. Mol. Sci.">
        <title>Draft Genome of Tanacetum Coccineum: Genomic Comparison of Closely Related Tanacetum-Family Plants.</title>
        <authorList>
            <person name="Yamashiro T."/>
            <person name="Shiraishi A."/>
            <person name="Nakayama K."/>
            <person name="Satake H."/>
        </authorList>
    </citation>
    <scope>NUCLEOTIDE SEQUENCE</scope>
</reference>
<dbReference type="SUPFAM" id="SSF54001">
    <property type="entry name" value="Cysteine proteinases"/>
    <property type="match status" value="1"/>
</dbReference>
<accession>A0ABQ5GNB5</accession>
<keyword evidence="2" id="KW-1185">Reference proteome</keyword>
<reference evidence="1" key="2">
    <citation type="submission" date="2022-01" db="EMBL/GenBank/DDBJ databases">
        <authorList>
            <person name="Yamashiro T."/>
            <person name="Shiraishi A."/>
            <person name="Satake H."/>
            <person name="Nakayama K."/>
        </authorList>
    </citation>
    <scope>NUCLEOTIDE SEQUENCE</scope>
</reference>
<comment type="caution">
    <text evidence="1">The sequence shown here is derived from an EMBL/GenBank/DDBJ whole genome shotgun (WGS) entry which is preliminary data.</text>
</comment>
<protein>
    <submittedName>
        <fullName evidence="1">C2 calcium-dependent membrane-targeting protein</fullName>
    </submittedName>
</protein>